<dbReference type="FunFam" id="3.90.230.10:FF:000002">
    <property type="entry name" value="Xaa-Pro aminopeptidase 3"/>
    <property type="match status" value="1"/>
</dbReference>
<dbReference type="SMART" id="SM01011">
    <property type="entry name" value="AMP_N"/>
    <property type="match status" value="1"/>
</dbReference>
<keyword evidence="8" id="KW-1185">Reference proteome</keyword>
<evidence type="ECO:0000256" key="3">
    <source>
        <dbReference type="ARBA" id="ARBA00022801"/>
    </source>
</evidence>
<dbReference type="OrthoDB" id="10261878at2759"/>
<feature type="domain" description="Aminopeptidase P N-terminal" evidence="6">
    <location>
        <begin position="10"/>
        <end position="141"/>
    </location>
</feature>
<comment type="caution">
    <text evidence="7">The sequence shown here is derived from an EMBL/GenBank/DDBJ whole genome shotgun (WGS) entry which is preliminary data.</text>
</comment>
<keyword evidence="3" id="KW-0378">Hydrolase</keyword>
<dbReference type="InterPro" id="IPR029149">
    <property type="entry name" value="Creatin/AminoP/Spt16_N"/>
</dbReference>
<organism evidence="7 8">
    <name type="scientific">Planoprotostelium fungivorum</name>
    <dbReference type="NCBI Taxonomy" id="1890364"/>
    <lineage>
        <taxon>Eukaryota</taxon>
        <taxon>Amoebozoa</taxon>
        <taxon>Evosea</taxon>
        <taxon>Variosea</taxon>
        <taxon>Cavosteliida</taxon>
        <taxon>Cavosteliaceae</taxon>
        <taxon>Planoprotostelium</taxon>
    </lineage>
</organism>
<protein>
    <submittedName>
        <fullName evidence="7">Xaa-Pro dipeptidase</fullName>
    </submittedName>
</protein>
<dbReference type="InterPro" id="IPR007865">
    <property type="entry name" value="Aminopep_P_N"/>
</dbReference>
<dbReference type="InParanoid" id="A0A2P6NIN3"/>
<sequence length="460" mass="51797">MNPATRPFRLNAKDHVKKVLSHLKETEGVIFHSGGHILNRYDTDVEYAFRQESNFFYLTGVEEPGFHVLINVADGQSILVAPDLDLDEALWRGMPDTMEVMQSRYDVDRVVFLSQMKETLASLNPSTIFTMTSTDVSKLSEHSKIIKKGSLDRAVWDARLIKTSQEIDLMREANRISSLAHISIMKNARQGMNECEFEALFSYETMRRGCKHQAYGCICGGGTSASILHYVKNDKDVNDPKTLVLVDAGAEYHCYASDITRTWPIGGKYIGDAKTIYQIVYDMQDAVFNAMKPGVDWEDMHRLANRIGCEGLIKAGILKGSVDEVMASHLPAVFFPHGLGHLIGLDVHEPGGYPEGVDRINEPGIRYLRFRRKLEPGICCTVEPGIYFVQQLVDEAIISDMNKYVDMEVLDRFRKVGGVRIEDCVVVTENGIENLTQIPRKIEEIEALMAQKSPLELRTD</sequence>
<evidence type="ECO:0000256" key="4">
    <source>
        <dbReference type="ARBA" id="ARBA00023211"/>
    </source>
</evidence>
<dbReference type="InterPro" id="IPR001131">
    <property type="entry name" value="Peptidase_M24B_aminopep-P_CS"/>
</dbReference>
<reference evidence="7 8" key="1">
    <citation type="journal article" date="2018" name="Genome Biol. Evol.">
        <title>Multiple Roots of Fruiting Body Formation in Amoebozoa.</title>
        <authorList>
            <person name="Hillmann F."/>
            <person name="Forbes G."/>
            <person name="Novohradska S."/>
            <person name="Ferling I."/>
            <person name="Riege K."/>
            <person name="Groth M."/>
            <person name="Westermann M."/>
            <person name="Marz M."/>
            <person name="Spaller T."/>
            <person name="Winckler T."/>
            <person name="Schaap P."/>
            <person name="Glockner G."/>
        </authorList>
    </citation>
    <scope>NUCLEOTIDE SEQUENCE [LARGE SCALE GENOMIC DNA]</scope>
    <source>
        <strain evidence="7 8">Jena</strain>
    </source>
</reference>
<evidence type="ECO:0000313" key="8">
    <source>
        <dbReference type="Proteomes" id="UP000241769"/>
    </source>
</evidence>
<dbReference type="AlphaFoldDB" id="A0A2P6NIN3"/>
<dbReference type="Gene3D" id="3.90.230.10">
    <property type="entry name" value="Creatinase/methionine aminopeptidase superfamily"/>
    <property type="match status" value="1"/>
</dbReference>
<dbReference type="Proteomes" id="UP000241769">
    <property type="component" value="Unassembled WGS sequence"/>
</dbReference>
<dbReference type="PROSITE" id="PS00491">
    <property type="entry name" value="PROLINE_PEPTIDASE"/>
    <property type="match status" value="1"/>
</dbReference>
<dbReference type="FunCoup" id="A0A2P6NIN3">
    <property type="interactions" value="382"/>
</dbReference>
<dbReference type="Gene3D" id="3.40.350.10">
    <property type="entry name" value="Creatinase/prolidase N-terminal domain"/>
    <property type="match status" value="1"/>
</dbReference>
<dbReference type="CDD" id="cd01087">
    <property type="entry name" value="Prolidase"/>
    <property type="match status" value="1"/>
</dbReference>
<dbReference type="EMBL" id="MDYQ01000075">
    <property type="protein sequence ID" value="PRP83816.1"/>
    <property type="molecule type" value="Genomic_DNA"/>
</dbReference>
<dbReference type="Pfam" id="PF00557">
    <property type="entry name" value="Peptidase_M24"/>
    <property type="match status" value="1"/>
</dbReference>
<keyword evidence="2 5" id="KW-0479">Metal-binding</keyword>
<evidence type="ECO:0000259" key="6">
    <source>
        <dbReference type="SMART" id="SM01011"/>
    </source>
</evidence>
<comment type="similarity">
    <text evidence="5">Belongs to the peptidase M24B family.</text>
</comment>
<proteinExistence type="inferred from homology"/>
<dbReference type="InterPro" id="IPR000994">
    <property type="entry name" value="Pept_M24"/>
</dbReference>
<dbReference type="GO" id="GO:0006508">
    <property type="term" value="P:proteolysis"/>
    <property type="evidence" value="ECO:0007669"/>
    <property type="project" value="TreeGrafter"/>
</dbReference>
<keyword evidence="4" id="KW-0464">Manganese</keyword>
<dbReference type="PANTHER" id="PTHR43226">
    <property type="entry name" value="XAA-PRO AMINOPEPTIDASE 3"/>
    <property type="match status" value="1"/>
</dbReference>
<name>A0A2P6NIN3_9EUKA</name>
<dbReference type="PANTHER" id="PTHR43226:SF1">
    <property type="entry name" value="XAA-PRO DIPEPTIDASE"/>
    <property type="match status" value="1"/>
</dbReference>
<evidence type="ECO:0000256" key="1">
    <source>
        <dbReference type="ARBA" id="ARBA00001936"/>
    </source>
</evidence>
<gene>
    <name evidence="7" type="ORF">PROFUN_08931</name>
</gene>
<evidence type="ECO:0000256" key="2">
    <source>
        <dbReference type="ARBA" id="ARBA00022723"/>
    </source>
</evidence>
<dbReference type="SUPFAM" id="SSF55920">
    <property type="entry name" value="Creatinase/aminopeptidase"/>
    <property type="match status" value="1"/>
</dbReference>
<evidence type="ECO:0000313" key="7">
    <source>
        <dbReference type="EMBL" id="PRP83816.1"/>
    </source>
</evidence>
<dbReference type="GO" id="GO:0070006">
    <property type="term" value="F:metalloaminopeptidase activity"/>
    <property type="evidence" value="ECO:0007669"/>
    <property type="project" value="InterPro"/>
</dbReference>
<dbReference type="InterPro" id="IPR052433">
    <property type="entry name" value="X-Pro_dipept-like"/>
</dbReference>
<dbReference type="InterPro" id="IPR036005">
    <property type="entry name" value="Creatinase/aminopeptidase-like"/>
</dbReference>
<dbReference type="STRING" id="1890364.A0A2P6NIN3"/>
<dbReference type="Pfam" id="PF05195">
    <property type="entry name" value="AMP_N"/>
    <property type="match status" value="1"/>
</dbReference>
<evidence type="ECO:0000256" key="5">
    <source>
        <dbReference type="RuleBase" id="RU000590"/>
    </source>
</evidence>
<dbReference type="GO" id="GO:0030145">
    <property type="term" value="F:manganese ion binding"/>
    <property type="evidence" value="ECO:0007669"/>
    <property type="project" value="InterPro"/>
</dbReference>
<accession>A0A2P6NIN3</accession>
<dbReference type="SUPFAM" id="SSF53092">
    <property type="entry name" value="Creatinase/prolidase N-terminal domain"/>
    <property type="match status" value="1"/>
</dbReference>
<comment type="cofactor">
    <cofactor evidence="1">
        <name>Mn(2+)</name>
        <dbReference type="ChEBI" id="CHEBI:29035"/>
    </cofactor>
</comment>